<dbReference type="GO" id="GO:0006979">
    <property type="term" value="P:response to oxidative stress"/>
    <property type="evidence" value="ECO:0007669"/>
    <property type="project" value="TreeGrafter"/>
</dbReference>
<proteinExistence type="inferred from homology"/>
<evidence type="ECO:0000313" key="5">
    <source>
        <dbReference type="Proteomes" id="UP000481153"/>
    </source>
</evidence>
<dbReference type="GO" id="GO:0045271">
    <property type="term" value="C:respiratory chain complex I"/>
    <property type="evidence" value="ECO:0007669"/>
    <property type="project" value="InterPro"/>
</dbReference>
<gene>
    <name evidence="4" type="ORF">Ae201684_013032</name>
</gene>
<evidence type="ECO:0000256" key="1">
    <source>
        <dbReference type="ARBA" id="ARBA00007355"/>
    </source>
</evidence>
<feature type="region of interest" description="Disordered" evidence="3">
    <location>
        <begin position="195"/>
        <end position="219"/>
    </location>
</feature>
<protein>
    <recommendedName>
        <fullName evidence="2">NADH dehydrogenase [ubiquinone] 1 alpha subcomplex subunit 12</fullName>
    </recommendedName>
</protein>
<dbReference type="PANTHER" id="PTHR12910">
    <property type="entry name" value="NADH-UBIQUINONE OXIDOREDUCTASE SUBUNIT B17.2"/>
    <property type="match status" value="1"/>
</dbReference>
<comment type="function">
    <text evidence="2">Accessory subunit of the mitochondrial membrane respiratory chain NADH dehydrogenase (Complex I), that is believed not to be involved in catalysis. Complex I functions in the transfer of electrons from NADH to the respiratory chain. The immediate electron acceptor for the enzyme is believed to be ubiquinone.</text>
</comment>
<dbReference type="OrthoDB" id="274641at2759"/>
<evidence type="ECO:0000256" key="2">
    <source>
        <dbReference type="RuleBase" id="RU363103"/>
    </source>
</evidence>
<keyword evidence="2" id="KW-0999">Mitochondrion inner membrane</keyword>
<keyword evidence="2" id="KW-0496">Mitochondrion</keyword>
<keyword evidence="2" id="KW-0249">Electron transport</keyword>
<keyword evidence="2" id="KW-0813">Transport</keyword>
<keyword evidence="5" id="KW-1185">Reference proteome</keyword>
<reference evidence="4 5" key="1">
    <citation type="submission" date="2019-07" db="EMBL/GenBank/DDBJ databases">
        <title>Genomics analysis of Aphanomyces spp. identifies a new class of oomycete effector associated with host adaptation.</title>
        <authorList>
            <person name="Gaulin E."/>
        </authorList>
    </citation>
    <scope>NUCLEOTIDE SEQUENCE [LARGE SCALE GENOMIC DNA]</scope>
    <source>
        <strain evidence="4 5">ATCC 201684</strain>
    </source>
</reference>
<evidence type="ECO:0000256" key="3">
    <source>
        <dbReference type="SAM" id="MobiDB-lite"/>
    </source>
</evidence>
<dbReference type="VEuPathDB" id="FungiDB:AeMF1_014973"/>
<name>A0A6G0WPF7_9STRA</name>
<dbReference type="PANTHER" id="PTHR12910:SF2">
    <property type="entry name" value="NADH DEHYDROGENASE [UBIQUINONE] 1 ALPHA SUBCOMPLEX SUBUNIT 12"/>
    <property type="match status" value="1"/>
</dbReference>
<dbReference type="AlphaFoldDB" id="A0A6G0WPF7"/>
<dbReference type="InterPro" id="IPR007763">
    <property type="entry name" value="NDUFA12"/>
</dbReference>
<accession>A0A6G0WPF7</accession>
<keyword evidence="2" id="KW-0679">Respiratory chain</keyword>
<dbReference type="GO" id="GO:0005743">
    <property type="term" value="C:mitochondrial inner membrane"/>
    <property type="evidence" value="ECO:0007669"/>
    <property type="project" value="UniProtKB-SubCell"/>
</dbReference>
<comment type="similarity">
    <text evidence="1 2">Belongs to the complex I NDUFA12 subunit family.</text>
</comment>
<sequence>MMHAVAVSKRVAKSSVAAPVQKRHFISVVHKYVEAYNRYGFWDSLWKLYNPGDIKFGYKVGEDQFGNEYYEDPTEVAGQQRYTEFKLKTHDEYSGDQIPPEWHLWMHQTTDSVPGEGTQKPENWAKVPISTVSHAPYDNHLGPTVPYYENPTLIRQRVYGEDNYKFWKQGEPERYYLQPGHPLRSRGVRQDTIFDHIDPNNPDAPPKNSSAPLRSLEKN</sequence>
<keyword evidence="2" id="KW-0472">Membrane</keyword>
<comment type="caution">
    <text evidence="4">The sequence shown here is derived from an EMBL/GenBank/DDBJ whole genome shotgun (WGS) entry which is preliminary data.</text>
</comment>
<evidence type="ECO:0000313" key="4">
    <source>
        <dbReference type="EMBL" id="KAF0729285.1"/>
    </source>
</evidence>
<organism evidence="4 5">
    <name type="scientific">Aphanomyces euteiches</name>
    <dbReference type="NCBI Taxonomy" id="100861"/>
    <lineage>
        <taxon>Eukaryota</taxon>
        <taxon>Sar</taxon>
        <taxon>Stramenopiles</taxon>
        <taxon>Oomycota</taxon>
        <taxon>Saprolegniomycetes</taxon>
        <taxon>Saprolegniales</taxon>
        <taxon>Verrucalvaceae</taxon>
        <taxon>Aphanomyces</taxon>
    </lineage>
</organism>
<dbReference type="Pfam" id="PF05071">
    <property type="entry name" value="NDUFA12"/>
    <property type="match status" value="1"/>
</dbReference>
<dbReference type="EMBL" id="VJMJ01000166">
    <property type="protein sequence ID" value="KAF0729285.1"/>
    <property type="molecule type" value="Genomic_DNA"/>
</dbReference>
<comment type="subcellular location">
    <subcellularLocation>
        <location evidence="2">Mitochondrion inner membrane</location>
        <topology evidence="2">Peripheral membrane protein</topology>
        <orientation evidence="2">Matrix side</orientation>
    </subcellularLocation>
</comment>
<dbReference type="Proteomes" id="UP000481153">
    <property type="component" value="Unassembled WGS sequence"/>
</dbReference>